<evidence type="ECO:0000313" key="2">
    <source>
        <dbReference type="Proteomes" id="UP001249851"/>
    </source>
</evidence>
<organism evidence="1 2">
    <name type="scientific">Acropora cervicornis</name>
    <name type="common">Staghorn coral</name>
    <dbReference type="NCBI Taxonomy" id="6130"/>
    <lineage>
        <taxon>Eukaryota</taxon>
        <taxon>Metazoa</taxon>
        <taxon>Cnidaria</taxon>
        <taxon>Anthozoa</taxon>
        <taxon>Hexacorallia</taxon>
        <taxon>Scleractinia</taxon>
        <taxon>Astrocoeniina</taxon>
        <taxon>Acroporidae</taxon>
        <taxon>Acropora</taxon>
    </lineage>
</organism>
<keyword evidence="2" id="KW-1185">Reference proteome</keyword>
<evidence type="ECO:0000313" key="1">
    <source>
        <dbReference type="EMBL" id="KAK2571805.1"/>
    </source>
</evidence>
<name>A0AAD9VFB2_ACRCE</name>
<gene>
    <name evidence="1" type="ORF">P5673_003206</name>
</gene>
<proteinExistence type="predicted"/>
<sequence length="95" mass="10649">MDCGRNNGFSLINSVPEKVLMSSFASENIHQGQERINDESRGRKENFCRFANGGVKISIKFFSTEVGFFAVHPAVLKYQAKVVLLVKKKENALVK</sequence>
<comment type="caution">
    <text evidence="1">The sequence shown here is derived from an EMBL/GenBank/DDBJ whole genome shotgun (WGS) entry which is preliminary data.</text>
</comment>
<dbReference type="EMBL" id="JARQWQ010000005">
    <property type="protein sequence ID" value="KAK2571805.1"/>
    <property type="molecule type" value="Genomic_DNA"/>
</dbReference>
<reference evidence="1" key="2">
    <citation type="journal article" date="2023" name="Science">
        <title>Genomic signatures of disease resistance in endangered staghorn corals.</title>
        <authorList>
            <person name="Vollmer S.V."/>
            <person name="Selwyn J.D."/>
            <person name="Despard B.A."/>
            <person name="Roesel C.L."/>
        </authorList>
    </citation>
    <scope>NUCLEOTIDE SEQUENCE</scope>
    <source>
        <strain evidence="1">K2</strain>
    </source>
</reference>
<dbReference type="AlphaFoldDB" id="A0AAD9VFB2"/>
<dbReference type="Proteomes" id="UP001249851">
    <property type="component" value="Unassembled WGS sequence"/>
</dbReference>
<accession>A0AAD9VFB2</accession>
<reference evidence="1" key="1">
    <citation type="journal article" date="2023" name="G3 (Bethesda)">
        <title>Whole genome assembly and annotation of the endangered Caribbean coral Acropora cervicornis.</title>
        <authorList>
            <person name="Selwyn J.D."/>
            <person name="Vollmer S.V."/>
        </authorList>
    </citation>
    <scope>NUCLEOTIDE SEQUENCE</scope>
    <source>
        <strain evidence="1">K2</strain>
    </source>
</reference>
<protein>
    <submittedName>
        <fullName evidence="1">Uncharacterized protein</fullName>
    </submittedName>
</protein>